<dbReference type="Proteomes" id="UP001235840">
    <property type="component" value="Unassembled WGS sequence"/>
</dbReference>
<name>A0ABT9W1C2_9BACI</name>
<comment type="caution">
    <text evidence="2">The sequence shown here is derived from an EMBL/GenBank/DDBJ whole genome shotgun (WGS) entry which is preliminary data.</text>
</comment>
<evidence type="ECO:0000256" key="1">
    <source>
        <dbReference type="SAM" id="Phobius"/>
    </source>
</evidence>
<dbReference type="RefSeq" id="WP_307395763.1">
    <property type="nucleotide sequence ID" value="NZ_BAAADK010000030.1"/>
</dbReference>
<dbReference type="EMBL" id="JAUSTY010000012">
    <property type="protein sequence ID" value="MDQ0167062.1"/>
    <property type="molecule type" value="Genomic_DNA"/>
</dbReference>
<evidence type="ECO:0000313" key="2">
    <source>
        <dbReference type="EMBL" id="MDQ0167062.1"/>
    </source>
</evidence>
<keyword evidence="1" id="KW-1133">Transmembrane helix</keyword>
<evidence type="ECO:0000313" key="3">
    <source>
        <dbReference type="Proteomes" id="UP001235840"/>
    </source>
</evidence>
<keyword evidence="1" id="KW-0812">Transmembrane</keyword>
<accession>A0ABT9W1C2</accession>
<keyword evidence="1" id="KW-0472">Membrane</keyword>
<feature type="transmembrane region" description="Helical" evidence="1">
    <location>
        <begin position="38"/>
        <end position="56"/>
    </location>
</feature>
<sequence length="63" mass="6670">MNKIMGLVMALLFGGVLSLASSFVIASINGYEFNAATSLPYGILLGLIIFLFANMIQAEPKSS</sequence>
<organism evidence="2 3">
    <name type="scientific">Caldalkalibacillus horti</name>
    <dbReference type="NCBI Taxonomy" id="77523"/>
    <lineage>
        <taxon>Bacteria</taxon>
        <taxon>Bacillati</taxon>
        <taxon>Bacillota</taxon>
        <taxon>Bacilli</taxon>
        <taxon>Bacillales</taxon>
        <taxon>Bacillaceae</taxon>
        <taxon>Caldalkalibacillus</taxon>
    </lineage>
</organism>
<gene>
    <name evidence="2" type="ORF">J2S11_002979</name>
</gene>
<keyword evidence="3" id="KW-1185">Reference proteome</keyword>
<reference evidence="2 3" key="1">
    <citation type="submission" date="2023-07" db="EMBL/GenBank/DDBJ databases">
        <title>Genomic Encyclopedia of Type Strains, Phase IV (KMG-IV): sequencing the most valuable type-strain genomes for metagenomic binning, comparative biology and taxonomic classification.</title>
        <authorList>
            <person name="Goeker M."/>
        </authorList>
    </citation>
    <scope>NUCLEOTIDE SEQUENCE [LARGE SCALE GENOMIC DNA]</scope>
    <source>
        <strain evidence="2 3">DSM 12751</strain>
    </source>
</reference>
<proteinExistence type="predicted"/>
<protein>
    <submittedName>
        <fullName evidence="2">Uncharacterized protein</fullName>
    </submittedName>
</protein>